<dbReference type="Proteomes" id="UP000005113">
    <property type="component" value="Unassembled WGS sequence"/>
</dbReference>
<dbReference type="HOGENOM" id="CLU_703766_0_0_10"/>
<evidence type="ECO:0000256" key="1">
    <source>
        <dbReference type="SAM" id="MobiDB-lite"/>
    </source>
</evidence>
<proteinExistence type="predicted"/>
<evidence type="ECO:0000313" key="3">
    <source>
        <dbReference type="Proteomes" id="UP000005113"/>
    </source>
</evidence>
<gene>
    <name evidence="2" type="ORF">SapgrDRAFT_2255</name>
</gene>
<dbReference type="RefSeq" id="WP_002659608.1">
    <property type="nucleotide sequence ID" value="NZ_JH719942.1"/>
</dbReference>
<evidence type="ECO:0000313" key="2">
    <source>
        <dbReference type="EMBL" id="EJF53929.1"/>
    </source>
</evidence>
<feature type="region of interest" description="Disordered" evidence="1">
    <location>
        <begin position="102"/>
        <end position="121"/>
    </location>
</feature>
<accession>J0P297</accession>
<protein>
    <submittedName>
        <fullName evidence="2">Uncharacterized protein</fullName>
    </submittedName>
</protein>
<name>J0P297_9BACT</name>
<reference evidence="3" key="1">
    <citation type="journal article" date="2012" name="Stand. Genomic Sci.">
        <title>Permanent draft genome sequence of the gliding predator Saprospira grandis strain Sa g1 (= HR1).</title>
        <authorList>
            <person name="Mavromatis K."/>
            <person name="Chertkov O."/>
            <person name="Lapidus A."/>
            <person name="Nolan M."/>
            <person name="Lucas S."/>
            <person name="Tice H."/>
            <person name="Del Rio T.G."/>
            <person name="Cheng J.F."/>
            <person name="Han C."/>
            <person name="Tapia R."/>
            <person name="Bruce D."/>
            <person name="Goodwin L.A."/>
            <person name="Pitluck S."/>
            <person name="Huntemann M."/>
            <person name="Liolios K."/>
            <person name="Pagani I."/>
            <person name="Ivanova N."/>
            <person name="Mikhailova N."/>
            <person name="Pati A."/>
            <person name="Chen A."/>
            <person name="Palaniappan K."/>
            <person name="Land M."/>
            <person name="Brambilla E.M."/>
            <person name="Rohde M."/>
            <person name="Spring S."/>
            <person name="Goker M."/>
            <person name="Detter J.C."/>
            <person name="Bristow J."/>
            <person name="Eisen J.A."/>
            <person name="Markowitz V."/>
            <person name="Hugenholtz P."/>
            <person name="Kyrpides N.C."/>
            <person name="Klenk H.P."/>
            <person name="Woyke T."/>
        </authorList>
    </citation>
    <scope>NUCLEOTIDE SEQUENCE [LARGE SCALE GENOMIC DNA]</scope>
    <source>
        <strain evidence="3">DSM 2844</strain>
    </source>
</reference>
<organism evidence="2 3">
    <name type="scientific">Saprospira grandis DSM 2844</name>
    <dbReference type="NCBI Taxonomy" id="694433"/>
    <lineage>
        <taxon>Bacteria</taxon>
        <taxon>Pseudomonadati</taxon>
        <taxon>Bacteroidota</taxon>
        <taxon>Saprospiria</taxon>
        <taxon>Saprospirales</taxon>
        <taxon>Saprospiraceae</taxon>
        <taxon>Saprospira</taxon>
    </lineage>
</organism>
<sequence>MTEPYYFSPNIATEGFDDAYLHRLEMGPTGLKEMSLLISGFFQEHMPFDPIPQIELKGQLDGNWEVDIPQFTDLSQGLDKEQLNFNWEEGSDFVEEMQQALAAGGQSEKNNTEKQDVSELDAPEEGTVKIIVRELFHNGDETTVVETVYNIVVIDELMGVNRSDIVIHYDYYLEQDEEDGQIKFIATKNSPIISGGETEIEEIKRTHPTAYWCIKGVFGPLNITQSNNFTKGLLWDEDPFTGRNYTKSENETYLSIGTLNLLALGIPARGLNAGKILAWKSAYAEVAAIPVLMLKKIIIASILKAAEASVMETLEELTLAELSLNIISTLEDAGYSKEEAQAIGEELIVAIDMSRLQDLISRVNAGEDISNITSISVTKAIEDVKEKYSTKK</sequence>
<dbReference type="EMBL" id="JH719942">
    <property type="protein sequence ID" value="EJF53929.1"/>
    <property type="molecule type" value="Genomic_DNA"/>
</dbReference>
<dbReference type="AlphaFoldDB" id="J0P297"/>